<dbReference type="AlphaFoldDB" id="A0A5B7FM04"/>
<keyword evidence="4" id="KW-1185">Reference proteome</keyword>
<proteinExistence type="predicted"/>
<protein>
    <recommendedName>
        <fullName evidence="2">Transposase Tc1-like domain-containing protein</fullName>
    </recommendedName>
</protein>
<sequence>MGVSDMDKWEELRTEVLSSLNMGKNKYLSQETIAQIIALHKASDQTKEIIELVGVGKTSVCKWVAISKKEGGCDTPGHKLSKKYPKKASRATNVIKRQLEHNPCVTARKIKESNLGLFGEVSVRTDSRHIHDLGYTSHHPVKKLLLTLNQRRRRVKFCKKYL</sequence>
<gene>
    <name evidence="3" type="ORF">E2C01_040236</name>
</gene>
<dbReference type="InterPro" id="IPR002492">
    <property type="entry name" value="Transposase_Tc1-like"/>
</dbReference>
<dbReference type="OrthoDB" id="6379886at2759"/>
<dbReference type="GO" id="GO:0005634">
    <property type="term" value="C:nucleus"/>
    <property type="evidence" value="ECO:0007669"/>
    <property type="project" value="UniProtKB-SubCell"/>
</dbReference>
<dbReference type="InterPro" id="IPR036388">
    <property type="entry name" value="WH-like_DNA-bd_sf"/>
</dbReference>
<dbReference type="Gene3D" id="1.10.10.10">
    <property type="entry name" value="Winged helix-like DNA-binding domain superfamily/Winged helix DNA-binding domain"/>
    <property type="match status" value="1"/>
</dbReference>
<dbReference type="Pfam" id="PF01498">
    <property type="entry name" value="HTH_Tnp_Tc3_2"/>
    <property type="match status" value="1"/>
</dbReference>
<dbReference type="Proteomes" id="UP000324222">
    <property type="component" value="Unassembled WGS sequence"/>
</dbReference>
<dbReference type="InterPro" id="IPR009057">
    <property type="entry name" value="Homeodomain-like_sf"/>
</dbReference>
<comment type="caution">
    <text evidence="3">The sequence shown here is derived from an EMBL/GenBank/DDBJ whole genome shotgun (WGS) entry which is preliminary data.</text>
</comment>
<comment type="subcellular location">
    <subcellularLocation>
        <location evidence="1">Nucleus</location>
    </subcellularLocation>
</comment>
<feature type="domain" description="Transposase Tc1-like" evidence="2">
    <location>
        <begin position="95"/>
        <end position="162"/>
    </location>
</feature>
<evidence type="ECO:0000256" key="1">
    <source>
        <dbReference type="ARBA" id="ARBA00004123"/>
    </source>
</evidence>
<evidence type="ECO:0000313" key="3">
    <source>
        <dbReference type="EMBL" id="MPC46516.1"/>
    </source>
</evidence>
<reference evidence="3 4" key="1">
    <citation type="submission" date="2019-05" db="EMBL/GenBank/DDBJ databases">
        <title>Another draft genome of Portunus trituberculatus and its Hox gene families provides insights of decapod evolution.</title>
        <authorList>
            <person name="Jeong J.-H."/>
            <person name="Song I."/>
            <person name="Kim S."/>
            <person name="Choi T."/>
            <person name="Kim D."/>
            <person name="Ryu S."/>
            <person name="Kim W."/>
        </authorList>
    </citation>
    <scope>NUCLEOTIDE SEQUENCE [LARGE SCALE GENOMIC DNA]</scope>
    <source>
        <tissue evidence="3">Muscle</tissue>
    </source>
</reference>
<accession>A0A5B7FM04</accession>
<evidence type="ECO:0000259" key="2">
    <source>
        <dbReference type="Pfam" id="PF01498"/>
    </source>
</evidence>
<dbReference type="GO" id="GO:0003677">
    <property type="term" value="F:DNA binding"/>
    <property type="evidence" value="ECO:0007669"/>
    <property type="project" value="InterPro"/>
</dbReference>
<evidence type="ECO:0000313" key="4">
    <source>
        <dbReference type="Proteomes" id="UP000324222"/>
    </source>
</evidence>
<dbReference type="GO" id="GO:0006313">
    <property type="term" value="P:DNA transposition"/>
    <property type="evidence" value="ECO:0007669"/>
    <property type="project" value="InterPro"/>
</dbReference>
<organism evidence="3 4">
    <name type="scientific">Portunus trituberculatus</name>
    <name type="common">Swimming crab</name>
    <name type="synonym">Neptunus trituberculatus</name>
    <dbReference type="NCBI Taxonomy" id="210409"/>
    <lineage>
        <taxon>Eukaryota</taxon>
        <taxon>Metazoa</taxon>
        <taxon>Ecdysozoa</taxon>
        <taxon>Arthropoda</taxon>
        <taxon>Crustacea</taxon>
        <taxon>Multicrustacea</taxon>
        <taxon>Malacostraca</taxon>
        <taxon>Eumalacostraca</taxon>
        <taxon>Eucarida</taxon>
        <taxon>Decapoda</taxon>
        <taxon>Pleocyemata</taxon>
        <taxon>Brachyura</taxon>
        <taxon>Eubrachyura</taxon>
        <taxon>Portunoidea</taxon>
        <taxon>Portunidae</taxon>
        <taxon>Portuninae</taxon>
        <taxon>Portunus</taxon>
    </lineage>
</organism>
<dbReference type="SUPFAM" id="SSF46689">
    <property type="entry name" value="Homeodomain-like"/>
    <property type="match status" value="1"/>
</dbReference>
<dbReference type="EMBL" id="VSRR010007248">
    <property type="protein sequence ID" value="MPC46516.1"/>
    <property type="molecule type" value="Genomic_DNA"/>
</dbReference>
<name>A0A5B7FM04_PORTR</name>
<dbReference type="GO" id="GO:0015074">
    <property type="term" value="P:DNA integration"/>
    <property type="evidence" value="ECO:0007669"/>
    <property type="project" value="InterPro"/>
</dbReference>